<dbReference type="InterPro" id="IPR009816">
    <property type="entry name" value="SPATS2-like"/>
</dbReference>
<proteinExistence type="predicted"/>
<evidence type="ECO:0000313" key="2">
    <source>
        <dbReference type="Ensembl" id="ENSEBUP00000027846.1"/>
    </source>
</evidence>
<dbReference type="Pfam" id="PF07139">
    <property type="entry name" value="SPATS2-like"/>
    <property type="match status" value="1"/>
</dbReference>
<reference evidence="2" key="2">
    <citation type="submission" date="2025-09" db="UniProtKB">
        <authorList>
            <consortium name="Ensembl"/>
        </authorList>
    </citation>
    <scope>IDENTIFICATION</scope>
</reference>
<accession>A0A8C4X2G0</accession>
<dbReference type="PANTHER" id="PTHR15623">
    <property type="entry name" value="SPERMATOGENESIS-ASSOCIATED SERINE-RICH PROTEIN 2-RELATED"/>
    <property type="match status" value="1"/>
</dbReference>
<dbReference type="PANTHER" id="PTHR15623:SF11">
    <property type="entry name" value="SPERMATOGENESIS-ASSOCIATED SERINE-RICH PROTEIN 2"/>
    <property type="match status" value="1"/>
</dbReference>
<keyword evidence="3" id="KW-1185">Reference proteome</keyword>
<dbReference type="GeneTree" id="ENSGT00390000001138"/>
<feature type="compositionally biased region" description="Polar residues" evidence="1">
    <location>
        <begin position="32"/>
        <end position="41"/>
    </location>
</feature>
<feature type="compositionally biased region" description="Polar residues" evidence="1">
    <location>
        <begin position="279"/>
        <end position="294"/>
    </location>
</feature>
<feature type="compositionally biased region" description="Basic and acidic residues" evidence="1">
    <location>
        <begin position="258"/>
        <end position="277"/>
    </location>
</feature>
<name>A0A8C4X2G0_EPTBU</name>
<evidence type="ECO:0000313" key="3">
    <source>
        <dbReference type="Proteomes" id="UP000694388"/>
    </source>
</evidence>
<feature type="compositionally biased region" description="Polar residues" evidence="1">
    <location>
        <begin position="389"/>
        <end position="398"/>
    </location>
</feature>
<reference evidence="2" key="1">
    <citation type="submission" date="2025-08" db="UniProtKB">
        <authorList>
            <consortium name="Ensembl"/>
        </authorList>
    </citation>
    <scope>IDENTIFICATION</scope>
</reference>
<dbReference type="AlphaFoldDB" id="A0A8C4X2G0"/>
<dbReference type="Proteomes" id="UP000694388">
    <property type="component" value="Unplaced"/>
</dbReference>
<feature type="region of interest" description="Disordered" evidence="1">
    <location>
        <begin position="246"/>
        <end position="450"/>
    </location>
</feature>
<organism evidence="2 3">
    <name type="scientific">Eptatretus burgeri</name>
    <name type="common">Inshore hagfish</name>
    <dbReference type="NCBI Taxonomy" id="7764"/>
    <lineage>
        <taxon>Eukaryota</taxon>
        <taxon>Metazoa</taxon>
        <taxon>Chordata</taxon>
        <taxon>Craniata</taxon>
        <taxon>Vertebrata</taxon>
        <taxon>Cyclostomata</taxon>
        <taxon>Myxini</taxon>
        <taxon>Myxiniformes</taxon>
        <taxon>Myxinidae</taxon>
        <taxon>Eptatretinae</taxon>
        <taxon>Eptatretus</taxon>
    </lineage>
</organism>
<protein>
    <submittedName>
        <fullName evidence="2">Uncharacterized protein</fullName>
    </submittedName>
</protein>
<sequence length="450" mass="51067">MKYIWSGRRKFWVITRCGVTVCSQPDERCSEMASSSMPTRPSSRKYPAPRNNSCSKVGRGPFMTQHSSIVMDLPDVPSSPSLHNKKITVVSIEKSVKDLQRCAASLSRYRRLIKDEIDGSIKRIKTTFADVQQSLIDREVNLMTEMDKVKEETVRLLEERQATALVLKNQSDQASRMDEHQLSELRVHIKHFVSERKYDEELSKMVRFVCDVECLKQALEEFGEVTHPKNCYSSKPNYDTLISLSSHKVATPPPRAHGQREMTSRPEADQRQAEHRSQPVPTQGQQAKETPVNSTEEHNAHPVTKGHPFQGTQRVRRFGAGSRPPRARGLQDYGRGGIGTSPAGGENYKAATYQRRDMHSGYRRNQRRDMPKAQVQGKLPPERNHDDQQQNQESTMVQASLDPKTVIRETPPNARPQRNPRPRQDGPRARASRGYNGLQDHVPNGSAYQA</sequence>
<evidence type="ECO:0000256" key="1">
    <source>
        <dbReference type="SAM" id="MobiDB-lite"/>
    </source>
</evidence>
<dbReference type="Ensembl" id="ENSEBUT00000028422.1">
    <property type="protein sequence ID" value="ENSEBUP00000027846.1"/>
    <property type="gene ID" value="ENSEBUG00000017033.1"/>
</dbReference>
<feature type="region of interest" description="Disordered" evidence="1">
    <location>
        <begin position="30"/>
        <end position="56"/>
    </location>
</feature>
<dbReference type="GO" id="GO:0005737">
    <property type="term" value="C:cytoplasm"/>
    <property type="evidence" value="ECO:0007669"/>
    <property type="project" value="TreeGrafter"/>
</dbReference>